<keyword evidence="1" id="KW-0812">Transmembrane</keyword>
<evidence type="ECO:0000313" key="3">
    <source>
        <dbReference type="Proteomes" id="UP001465153"/>
    </source>
</evidence>
<dbReference type="Proteomes" id="UP001465153">
    <property type="component" value="Unassembled WGS sequence"/>
</dbReference>
<feature type="transmembrane region" description="Helical" evidence="1">
    <location>
        <begin position="194"/>
        <end position="214"/>
    </location>
</feature>
<name>A0ABQ0A9C6_9GAMM</name>
<comment type="caution">
    <text evidence="2">The sequence shown here is derived from an EMBL/GenBank/DDBJ whole genome shotgun (WGS) entry which is preliminary data.</text>
</comment>
<keyword evidence="1" id="KW-1133">Transmembrane helix</keyword>
<gene>
    <name evidence="2" type="ORF">NBRC116591_20650</name>
</gene>
<dbReference type="EMBL" id="BAABWN010000006">
    <property type="protein sequence ID" value="GAA6168254.1"/>
    <property type="molecule type" value="Genomic_DNA"/>
</dbReference>
<proteinExistence type="predicted"/>
<keyword evidence="3" id="KW-1185">Reference proteome</keyword>
<protein>
    <submittedName>
        <fullName evidence="2">Uncharacterized protein</fullName>
    </submittedName>
</protein>
<evidence type="ECO:0000313" key="2">
    <source>
        <dbReference type="EMBL" id="GAA6168254.1"/>
    </source>
</evidence>
<keyword evidence="1" id="KW-0472">Membrane</keyword>
<evidence type="ECO:0000256" key="1">
    <source>
        <dbReference type="SAM" id="Phobius"/>
    </source>
</evidence>
<sequence length="222" mass="24875">MSTKWKYKTTFDYKMKSYGVVIVVWIAFNLGASLLTGNTKFPDNYLFLTVLIVISAVRNSYAVSYKDGQMNTIQLGMITGNIDLYKANEVKEENGVIRIYAENNSQFSIPYKRLPKHAHEEILSSIKPFYGEKPEIIEAPASKAFIKKTIKAYNQSILAGVVLGGIALVGAFTDVLYLPSWRGPVYRSDGTDNFFVLFGFCVLLSIFSIVHGVLGKRKCKNL</sequence>
<accession>A0ABQ0A9C6</accession>
<organism evidence="2 3">
    <name type="scientific">Sessilibacter corallicola</name>
    <dbReference type="NCBI Taxonomy" id="2904075"/>
    <lineage>
        <taxon>Bacteria</taxon>
        <taxon>Pseudomonadati</taxon>
        <taxon>Pseudomonadota</taxon>
        <taxon>Gammaproteobacteria</taxon>
        <taxon>Cellvibrionales</taxon>
        <taxon>Cellvibrionaceae</taxon>
        <taxon>Sessilibacter</taxon>
    </lineage>
</organism>
<feature type="transmembrane region" description="Helical" evidence="1">
    <location>
        <begin position="45"/>
        <end position="63"/>
    </location>
</feature>
<dbReference type="RefSeq" id="WP_353302927.1">
    <property type="nucleotide sequence ID" value="NZ_BAABWN010000006.1"/>
</dbReference>
<feature type="transmembrane region" description="Helical" evidence="1">
    <location>
        <begin position="20"/>
        <end position="39"/>
    </location>
</feature>
<feature type="transmembrane region" description="Helical" evidence="1">
    <location>
        <begin position="157"/>
        <end position="178"/>
    </location>
</feature>
<reference evidence="2 3" key="1">
    <citation type="submission" date="2024-04" db="EMBL/GenBank/DDBJ databases">
        <title>Draft genome sequence of Sessilibacter corallicola NBRC 116591.</title>
        <authorList>
            <person name="Miyakawa T."/>
            <person name="Kusuya Y."/>
            <person name="Miura T."/>
        </authorList>
    </citation>
    <scope>NUCLEOTIDE SEQUENCE [LARGE SCALE GENOMIC DNA]</scope>
    <source>
        <strain evidence="2 3">KU-00831-HH</strain>
    </source>
</reference>